<dbReference type="InterPro" id="IPR015424">
    <property type="entry name" value="PyrdxlP-dep_Trfase"/>
</dbReference>
<dbReference type="Gene3D" id="3.40.640.10">
    <property type="entry name" value="Type I PLP-dependent aspartate aminotransferase-like (Major domain)"/>
    <property type="match status" value="1"/>
</dbReference>
<dbReference type="Proteomes" id="UP001236369">
    <property type="component" value="Unassembled WGS sequence"/>
</dbReference>
<dbReference type="InterPro" id="IPR051446">
    <property type="entry name" value="HTH_trans_reg/aminotransferase"/>
</dbReference>
<evidence type="ECO:0000256" key="8">
    <source>
        <dbReference type="SAM" id="MobiDB-lite"/>
    </source>
</evidence>
<comment type="similarity">
    <text evidence="1">In the C-terminal section; belongs to the class-I pyridoxal-phosphate-dependent aminotransferase family.</text>
</comment>
<dbReference type="Gene3D" id="1.10.10.10">
    <property type="entry name" value="Winged helix-like DNA-binding domain superfamily/Winged helix DNA-binding domain"/>
    <property type="match status" value="1"/>
</dbReference>
<evidence type="ECO:0000256" key="4">
    <source>
        <dbReference type="ARBA" id="ARBA00023015"/>
    </source>
</evidence>
<dbReference type="GO" id="GO:0003677">
    <property type="term" value="F:DNA binding"/>
    <property type="evidence" value="ECO:0007669"/>
    <property type="project" value="UniProtKB-KW"/>
</dbReference>
<dbReference type="InterPro" id="IPR036390">
    <property type="entry name" value="WH_DNA-bd_sf"/>
</dbReference>
<keyword evidence="11" id="KW-1185">Reference proteome</keyword>
<dbReference type="CDD" id="cd07377">
    <property type="entry name" value="WHTH_GntR"/>
    <property type="match status" value="1"/>
</dbReference>
<evidence type="ECO:0000256" key="2">
    <source>
        <dbReference type="ARBA" id="ARBA00016004"/>
    </source>
</evidence>
<dbReference type="InterPro" id="IPR036388">
    <property type="entry name" value="WH-like_DNA-bd_sf"/>
</dbReference>
<dbReference type="CDD" id="cd00609">
    <property type="entry name" value="AAT_like"/>
    <property type="match status" value="1"/>
</dbReference>
<gene>
    <name evidence="10" type="ORF">QO016_002773</name>
</gene>
<feature type="region of interest" description="Disordered" evidence="8">
    <location>
        <begin position="1"/>
        <end position="27"/>
    </location>
</feature>
<evidence type="ECO:0000259" key="9">
    <source>
        <dbReference type="PROSITE" id="PS50949"/>
    </source>
</evidence>
<dbReference type="InterPro" id="IPR004839">
    <property type="entry name" value="Aminotransferase_I/II_large"/>
</dbReference>
<keyword evidence="3" id="KW-0663">Pyridoxal phosphate</keyword>
<protein>
    <recommendedName>
        <fullName evidence="2">8-amino-7-oxononanoate synthase</fullName>
    </recommendedName>
    <alternativeName>
        <fullName evidence="7">Alpha-oxoamine synthase</fullName>
    </alternativeName>
</protein>
<dbReference type="SUPFAM" id="SSF46785">
    <property type="entry name" value="Winged helix' DNA-binding domain"/>
    <property type="match status" value="1"/>
</dbReference>
<keyword evidence="6" id="KW-0804">Transcription</keyword>
<dbReference type="SUPFAM" id="SSF53383">
    <property type="entry name" value="PLP-dependent transferases"/>
    <property type="match status" value="1"/>
</dbReference>
<evidence type="ECO:0000256" key="3">
    <source>
        <dbReference type="ARBA" id="ARBA00022898"/>
    </source>
</evidence>
<feature type="domain" description="HTH gntR-type" evidence="9">
    <location>
        <begin position="33"/>
        <end position="101"/>
    </location>
</feature>
<evidence type="ECO:0000256" key="7">
    <source>
        <dbReference type="ARBA" id="ARBA00031658"/>
    </source>
</evidence>
<evidence type="ECO:0000313" key="11">
    <source>
        <dbReference type="Proteomes" id="UP001236369"/>
    </source>
</evidence>
<dbReference type="Pfam" id="PF00392">
    <property type="entry name" value="GntR"/>
    <property type="match status" value="1"/>
</dbReference>
<dbReference type="Pfam" id="PF00155">
    <property type="entry name" value="Aminotran_1_2"/>
    <property type="match status" value="1"/>
</dbReference>
<dbReference type="EMBL" id="JAUSVV010000005">
    <property type="protein sequence ID" value="MDQ0443275.1"/>
    <property type="molecule type" value="Genomic_DNA"/>
</dbReference>
<evidence type="ECO:0000256" key="5">
    <source>
        <dbReference type="ARBA" id="ARBA00023125"/>
    </source>
</evidence>
<dbReference type="InterPro" id="IPR015421">
    <property type="entry name" value="PyrdxlP-dep_Trfase_major"/>
</dbReference>
<sequence length="483" mass="51211">MGVGRMGSTERDERPGPSGSTGHWTPDLKRWGKPHYLAIAEALAEDIRTGRLTPGTRLPTQRALADALDLNFTTVSRGYVEAHKRGLIEGRVGQGTFVVDPARSGRPGAAAGATRIGPVDFTMNLPPEPDTSALQARMQASFADLSSDLANLLRYQGFGGSDADKEAALRWLRGRGIGTARERLLICPGTHSALFSVLGQVARPGDTICAERITYPGIRSLSAHLGLRLVDLPMDRYGVDPDAFAAACTKVAPKAIYLNPLLQNPTTATLPRSRREAIIAVARRYAVAIIEDDAYARICPAPPPSFAELAPEITYYVAGVAKCLGAGLRLAFLVTPSARTTLPLAGALRAATVMASPIATALTTRWIMDGTAEAIVQFVREESAARQRIAASLLPASTYTADPHGFHVWITLPAGWTRSAFASQGRSAALGVVSSDAFCVAGTPPEAVRLCLGGPSTRQQITRGLEMLAHALEGSPALASNYI</sequence>
<comment type="caution">
    <text evidence="10">The sequence shown here is derived from an EMBL/GenBank/DDBJ whole genome shotgun (WGS) entry which is preliminary data.</text>
</comment>
<reference evidence="10 11" key="1">
    <citation type="submission" date="2023-07" db="EMBL/GenBank/DDBJ databases">
        <title>Genomic Encyclopedia of Type Strains, Phase IV (KMG-IV): sequencing the most valuable type-strain genomes for metagenomic binning, comparative biology and taxonomic classification.</title>
        <authorList>
            <person name="Goeker M."/>
        </authorList>
    </citation>
    <scope>NUCLEOTIDE SEQUENCE [LARGE SCALE GENOMIC DNA]</scope>
    <source>
        <strain evidence="10 11">DSM 19562</strain>
    </source>
</reference>
<keyword evidence="4" id="KW-0805">Transcription regulation</keyword>
<dbReference type="PANTHER" id="PTHR46577">
    <property type="entry name" value="HTH-TYPE TRANSCRIPTIONAL REGULATORY PROTEIN GABR"/>
    <property type="match status" value="1"/>
</dbReference>
<organism evidence="10 11">
    <name type="scientific">Methylobacterium persicinum</name>
    <dbReference type="NCBI Taxonomy" id="374426"/>
    <lineage>
        <taxon>Bacteria</taxon>
        <taxon>Pseudomonadati</taxon>
        <taxon>Pseudomonadota</taxon>
        <taxon>Alphaproteobacteria</taxon>
        <taxon>Hyphomicrobiales</taxon>
        <taxon>Methylobacteriaceae</taxon>
        <taxon>Methylobacterium</taxon>
    </lineage>
</organism>
<keyword evidence="5 10" id="KW-0238">DNA-binding</keyword>
<dbReference type="SMART" id="SM00345">
    <property type="entry name" value="HTH_GNTR"/>
    <property type="match status" value="1"/>
</dbReference>
<evidence type="ECO:0000313" key="10">
    <source>
        <dbReference type="EMBL" id="MDQ0443275.1"/>
    </source>
</evidence>
<name>A0ABU0HNJ9_9HYPH</name>
<dbReference type="PANTHER" id="PTHR46577:SF1">
    <property type="entry name" value="HTH-TYPE TRANSCRIPTIONAL REGULATORY PROTEIN GABR"/>
    <property type="match status" value="1"/>
</dbReference>
<evidence type="ECO:0000256" key="6">
    <source>
        <dbReference type="ARBA" id="ARBA00023163"/>
    </source>
</evidence>
<accession>A0ABU0HNJ9</accession>
<evidence type="ECO:0000256" key="1">
    <source>
        <dbReference type="ARBA" id="ARBA00005384"/>
    </source>
</evidence>
<dbReference type="InterPro" id="IPR000524">
    <property type="entry name" value="Tscrpt_reg_HTH_GntR"/>
</dbReference>
<proteinExistence type="inferred from homology"/>
<dbReference type="PROSITE" id="PS50949">
    <property type="entry name" value="HTH_GNTR"/>
    <property type="match status" value="1"/>
</dbReference>